<feature type="compositionally biased region" description="Basic and acidic residues" evidence="1">
    <location>
        <begin position="31"/>
        <end position="46"/>
    </location>
</feature>
<evidence type="ECO:0000313" key="4">
    <source>
        <dbReference type="Proteomes" id="UP001518976"/>
    </source>
</evidence>
<gene>
    <name evidence="3" type="ORF">JW592_21160</name>
</gene>
<feature type="compositionally biased region" description="Pro residues" evidence="1">
    <location>
        <begin position="1"/>
        <end position="11"/>
    </location>
</feature>
<proteinExistence type="predicted"/>
<comment type="caution">
    <text evidence="3">The sequence shown here is derived from an EMBL/GenBank/DDBJ whole genome shotgun (WGS) entry which is preliminary data.</text>
</comment>
<sequence length="151" mass="15837">MDTTRPEPPSEPLTSENLDGPGVSEEGSDPTPEHRRTSAEHRRSSAEHRRSSAEWLGLICLAGLVLLFGAFVYVFGPLLAISCTDCQDGVRGPLRFGGALLAVASYAVPLVTLGSLIALFTSRRGARAGAIGLGVLLLLLLTEQLLGGITA</sequence>
<feature type="transmembrane region" description="Helical" evidence="2">
    <location>
        <begin position="128"/>
        <end position="149"/>
    </location>
</feature>
<accession>A0ABS3WXU1</accession>
<name>A0ABS3WXU1_9ACTN</name>
<keyword evidence="2" id="KW-0472">Membrane</keyword>
<keyword evidence="4" id="KW-1185">Reference proteome</keyword>
<feature type="region of interest" description="Disordered" evidence="1">
    <location>
        <begin position="1"/>
        <end position="46"/>
    </location>
</feature>
<keyword evidence="2" id="KW-1133">Transmembrane helix</keyword>
<keyword evidence="2" id="KW-0812">Transmembrane</keyword>
<evidence type="ECO:0000256" key="2">
    <source>
        <dbReference type="SAM" id="Phobius"/>
    </source>
</evidence>
<dbReference type="RefSeq" id="WP_209266760.1">
    <property type="nucleotide sequence ID" value="NZ_JAFFZN010000020.1"/>
</dbReference>
<feature type="transmembrane region" description="Helical" evidence="2">
    <location>
        <begin position="96"/>
        <end position="121"/>
    </location>
</feature>
<protein>
    <submittedName>
        <fullName evidence="3">Uncharacterized protein</fullName>
    </submittedName>
</protein>
<evidence type="ECO:0000256" key="1">
    <source>
        <dbReference type="SAM" id="MobiDB-lite"/>
    </source>
</evidence>
<reference evidence="3 4" key="1">
    <citation type="submission" date="2021-02" db="EMBL/GenBank/DDBJ databases">
        <title>Streptomyces spirodelae sp. nov., isolated from duckweed.</title>
        <authorList>
            <person name="Saimee Y."/>
            <person name="Duangmal K."/>
        </authorList>
    </citation>
    <scope>NUCLEOTIDE SEQUENCE [LARGE SCALE GENOMIC DNA]</scope>
    <source>
        <strain evidence="3 4">DW4-2</strain>
    </source>
</reference>
<dbReference type="Proteomes" id="UP001518976">
    <property type="component" value="Unassembled WGS sequence"/>
</dbReference>
<feature type="transmembrane region" description="Helical" evidence="2">
    <location>
        <begin position="55"/>
        <end position="76"/>
    </location>
</feature>
<organism evidence="3 4">
    <name type="scientific">Streptomyces spirodelae</name>
    <dbReference type="NCBI Taxonomy" id="2812904"/>
    <lineage>
        <taxon>Bacteria</taxon>
        <taxon>Bacillati</taxon>
        <taxon>Actinomycetota</taxon>
        <taxon>Actinomycetes</taxon>
        <taxon>Kitasatosporales</taxon>
        <taxon>Streptomycetaceae</taxon>
        <taxon>Streptomyces</taxon>
    </lineage>
</organism>
<dbReference type="EMBL" id="JAFFZN010000020">
    <property type="protein sequence ID" value="MBO8187954.1"/>
    <property type="molecule type" value="Genomic_DNA"/>
</dbReference>
<evidence type="ECO:0000313" key="3">
    <source>
        <dbReference type="EMBL" id="MBO8187954.1"/>
    </source>
</evidence>